<keyword evidence="3" id="KW-1185">Reference proteome</keyword>
<dbReference type="EMBL" id="JARAWJ010000005">
    <property type="protein sequence ID" value="MDX3037244.1"/>
    <property type="molecule type" value="Genomic_DNA"/>
</dbReference>
<organism evidence="2 3">
    <name type="scientific">Streptomyces caniscabiei</name>
    <dbReference type="NCBI Taxonomy" id="2746961"/>
    <lineage>
        <taxon>Bacteria</taxon>
        <taxon>Bacillati</taxon>
        <taxon>Actinomycetota</taxon>
        <taxon>Actinomycetes</taxon>
        <taxon>Kitasatosporales</taxon>
        <taxon>Streptomycetaceae</taxon>
        <taxon>Streptomyces</taxon>
    </lineage>
</organism>
<feature type="region of interest" description="Disordered" evidence="1">
    <location>
        <begin position="78"/>
        <end position="114"/>
    </location>
</feature>
<gene>
    <name evidence="2" type="ORF">PV383_08690</name>
</gene>
<comment type="caution">
    <text evidence="2">The sequence shown here is derived from an EMBL/GenBank/DDBJ whole genome shotgun (WGS) entry which is preliminary data.</text>
</comment>
<accession>A0ABU4MKA0</accession>
<dbReference type="Proteomes" id="UP001282474">
    <property type="component" value="Unassembled WGS sequence"/>
</dbReference>
<feature type="compositionally biased region" description="Basic and acidic residues" evidence="1">
    <location>
        <begin position="96"/>
        <end position="114"/>
    </location>
</feature>
<name>A0ABU4MKA0_9ACTN</name>
<evidence type="ECO:0000313" key="3">
    <source>
        <dbReference type="Proteomes" id="UP001282474"/>
    </source>
</evidence>
<protein>
    <recommendedName>
        <fullName evidence="4">HNH endonuclease</fullName>
    </recommendedName>
</protein>
<evidence type="ECO:0008006" key="4">
    <source>
        <dbReference type="Google" id="ProtNLM"/>
    </source>
</evidence>
<proteinExistence type="predicted"/>
<evidence type="ECO:0000313" key="2">
    <source>
        <dbReference type="EMBL" id="MDX3037244.1"/>
    </source>
</evidence>
<sequence>MARLPKRTRADHPQIAAQLFANPGAWGTVSVYPSRQSAFGIAGAIRRAEGTFTVYGPSGYFETRLNAVPDGTLVEARYIGRDRAPKSRSAQDASPETERAPRRNESREIRSGPDAARAIEARHEAAYGDVWHGAPASPDEDALWAEAITAITRPARGARRKPIAHGEVKGASQHRYRGEPLCEECRAAVNAYQRQYQRSRRAQNGAS</sequence>
<evidence type="ECO:0000256" key="1">
    <source>
        <dbReference type="SAM" id="MobiDB-lite"/>
    </source>
</evidence>
<reference evidence="2 3" key="1">
    <citation type="journal article" date="2023" name="Microb. Genom.">
        <title>Mesoterricola silvestris gen. nov., sp. nov., Mesoterricola sediminis sp. nov., Geothrix oryzae sp. nov., Geothrix edaphica sp. nov., Geothrix rubra sp. nov., and Geothrix limicola sp. nov., six novel members of Acidobacteriota isolated from soils.</title>
        <authorList>
            <person name="Weisberg A.J."/>
            <person name="Pearce E."/>
            <person name="Kramer C.G."/>
            <person name="Chang J.H."/>
            <person name="Clarke C.R."/>
        </authorList>
    </citation>
    <scope>NUCLEOTIDE SEQUENCE [LARGE SCALE GENOMIC DNA]</scope>
    <source>
        <strain evidence="2 3">NE20-4-1</strain>
    </source>
</reference>
<dbReference type="RefSeq" id="WP_193383365.1">
    <property type="nucleotide sequence ID" value="NZ_JABXWI010000001.1"/>
</dbReference>